<dbReference type="Proteomes" id="UP000287651">
    <property type="component" value="Unassembled WGS sequence"/>
</dbReference>
<name>A0A427AHB3_ENSVE</name>
<dbReference type="EMBL" id="AMZH03002454">
    <property type="protein sequence ID" value="RRT75532.1"/>
    <property type="molecule type" value="Genomic_DNA"/>
</dbReference>
<organism evidence="1 2">
    <name type="scientific">Ensete ventricosum</name>
    <name type="common">Abyssinian banana</name>
    <name type="synonym">Musa ensete</name>
    <dbReference type="NCBI Taxonomy" id="4639"/>
    <lineage>
        <taxon>Eukaryota</taxon>
        <taxon>Viridiplantae</taxon>
        <taxon>Streptophyta</taxon>
        <taxon>Embryophyta</taxon>
        <taxon>Tracheophyta</taxon>
        <taxon>Spermatophyta</taxon>
        <taxon>Magnoliopsida</taxon>
        <taxon>Liliopsida</taxon>
        <taxon>Zingiberales</taxon>
        <taxon>Musaceae</taxon>
        <taxon>Ensete</taxon>
    </lineage>
</organism>
<evidence type="ECO:0000313" key="2">
    <source>
        <dbReference type="Proteomes" id="UP000287651"/>
    </source>
</evidence>
<accession>A0A427AHB3</accession>
<gene>
    <name evidence="1" type="ORF">B296_00000542</name>
</gene>
<proteinExistence type="predicted"/>
<evidence type="ECO:0000313" key="1">
    <source>
        <dbReference type="EMBL" id="RRT75532.1"/>
    </source>
</evidence>
<reference evidence="1 2" key="1">
    <citation type="journal article" date="2014" name="Agronomy (Basel)">
        <title>A Draft Genome Sequence for Ensete ventricosum, the Drought-Tolerant Tree Against Hunger.</title>
        <authorList>
            <person name="Harrison J."/>
            <person name="Moore K.A."/>
            <person name="Paszkiewicz K."/>
            <person name="Jones T."/>
            <person name="Grant M."/>
            <person name="Ambacheew D."/>
            <person name="Muzemil S."/>
            <person name="Studholme D.J."/>
        </authorList>
    </citation>
    <scope>NUCLEOTIDE SEQUENCE [LARGE SCALE GENOMIC DNA]</scope>
</reference>
<protein>
    <submittedName>
        <fullName evidence="1">Uncharacterized protein</fullName>
    </submittedName>
</protein>
<dbReference type="AlphaFoldDB" id="A0A427AHB3"/>
<sequence>MKKNLFDHLRSLSGSLAGPPRVAPLPVARVSSDSNSYGSFLNLKLTAEKLVKEQASLKTDLELAVHHTLLSLICHLQHVFLRCTLLEYILYHSIFMKHIQVLETKLQQAVNEKAKFKVKQTEDTKLWKGLDSKLSSTKTMCDQLTETLQQLAGQTCAAEEDKKIFEERLENNLKALDQFELLFNDLSTKLDNASNTINNGKSCEINLL</sequence>
<comment type="caution">
    <text evidence="1">The sequence shown here is derived from an EMBL/GenBank/DDBJ whole genome shotgun (WGS) entry which is preliminary data.</text>
</comment>